<keyword evidence="2" id="KW-1133">Transmembrane helix</keyword>
<evidence type="ECO:0000256" key="1">
    <source>
        <dbReference type="SAM" id="MobiDB-lite"/>
    </source>
</evidence>
<evidence type="ECO:0000313" key="4">
    <source>
        <dbReference type="Proteomes" id="UP000311382"/>
    </source>
</evidence>
<feature type="compositionally biased region" description="Basic and acidic residues" evidence="1">
    <location>
        <begin position="166"/>
        <end position="183"/>
    </location>
</feature>
<dbReference type="EMBL" id="SOZI01000154">
    <property type="protein sequence ID" value="TNY18135.1"/>
    <property type="molecule type" value="Genomic_DNA"/>
</dbReference>
<feature type="transmembrane region" description="Helical" evidence="2">
    <location>
        <begin position="74"/>
        <end position="104"/>
    </location>
</feature>
<sequence>MPHPRAQSGRRPSKRHVHSRVITRKSTLETSEWVCLGERGPYNSGMRDSRTTTCASGDLSLVCRGVGAASQPPFGLFVVLVLYLVLVVSSSALSSPILLFILLVPLDRYPAPARPPLGDPLPRPRDRLAHDALPPSPPDLALELAPPVHPPAVALARLGPHGREVRGRVGVEERDEVRRERGGGRVRRGRGGGRGWGGRGGRGGERRRRGGDGEGRGGVEGGGGECAERSRGGRGGGGRKRVGYR</sequence>
<accession>A0A5C5FNA1</accession>
<feature type="region of interest" description="Disordered" evidence="1">
    <location>
        <begin position="166"/>
        <end position="245"/>
    </location>
</feature>
<keyword evidence="4" id="KW-1185">Reference proteome</keyword>
<keyword evidence="2" id="KW-0472">Membrane</keyword>
<feature type="compositionally biased region" description="Gly residues" evidence="1">
    <location>
        <begin position="192"/>
        <end position="201"/>
    </location>
</feature>
<organism evidence="3 4">
    <name type="scientific">Rhodotorula diobovata</name>
    <dbReference type="NCBI Taxonomy" id="5288"/>
    <lineage>
        <taxon>Eukaryota</taxon>
        <taxon>Fungi</taxon>
        <taxon>Dikarya</taxon>
        <taxon>Basidiomycota</taxon>
        <taxon>Pucciniomycotina</taxon>
        <taxon>Microbotryomycetes</taxon>
        <taxon>Sporidiobolales</taxon>
        <taxon>Sporidiobolaceae</taxon>
        <taxon>Rhodotorula</taxon>
    </lineage>
</organism>
<proteinExistence type="predicted"/>
<gene>
    <name evidence="3" type="ORF">DMC30DRAFT_72387</name>
</gene>
<keyword evidence="2" id="KW-0812">Transmembrane</keyword>
<feature type="region of interest" description="Disordered" evidence="1">
    <location>
        <begin position="115"/>
        <end position="142"/>
    </location>
</feature>
<comment type="caution">
    <text evidence="3">The sequence shown here is derived from an EMBL/GenBank/DDBJ whole genome shotgun (WGS) entry which is preliminary data.</text>
</comment>
<protein>
    <submittedName>
        <fullName evidence="3">Uncharacterized protein</fullName>
    </submittedName>
</protein>
<name>A0A5C5FNA1_9BASI</name>
<reference evidence="3 4" key="1">
    <citation type="submission" date="2019-03" db="EMBL/GenBank/DDBJ databases">
        <title>Rhodosporidium diobovatum UCD-FST 08-225 genome sequencing, assembly, and annotation.</title>
        <authorList>
            <person name="Fakankun I.U."/>
            <person name="Fristensky B."/>
            <person name="Levin D.B."/>
        </authorList>
    </citation>
    <scope>NUCLEOTIDE SEQUENCE [LARGE SCALE GENOMIC DNA]</scope>
    <source>
        <strain evidence="3 4">UCD-FST 08-225</strain>
    </source>
</reference>
<evidence type="ECO:0000256" key="2">
    <source>
        <dbReference type="SAM" id="Phobius"/>
    </source>
</evidence>
<dbReference type="AlphaFoldDB" id="A0A5C5FNA1"/>
<evidence type="ECO:0000313" key="3">
    <source>
        <dbReference type="EMBL" id="TNY18135.1"/>
    </source>
</evidence>
<dbReference type="Proteomes" id="UP000311382">
    <property type="component" value="Unassembled WGS sequence"/>
</dbReference>